<evidence type="ECO:0000313" key="2">
    <source>
        <dbReference type="Proteomes" id="UP000030008"/>
    </source>
</evidence>
<dbReference type="AlphaFoldDB" id="A0A099I184"/>
<comment type="caution">
    <text evidence="1">The sequence shown here is derived from an EMBL/GenBank/DDBJ whole genome shotgun (WGS) entry which is preliminary data.</text>
</comment>
<name>A0A099I184_CLOIN</name>
<gene>
    <name evidence="1" type="ORF">CIAN88_23265</name>
</gene>
<protein>
    <submittedName>
        <fullName evidence="1">Uncharacterized protein</fullName>
    </submittedName>
</protein>
<sequence>MMGKQELRAIWTKVISRRKAWMIIRLDDVDPEDIFYSLSDYKYFDAQTESFNDFIKAVHKKLKEC</sequence>
<reference evidence="1 2" key="1">
    <citation type="submission" date="2014-08" db="EMBL/GenBank/DDBJ databases">
        <title>Clostridium innocuum, an unnegligible vancomycin-resistant pathogen causing extra-intestinal infections.</title>
        <authorList>
            <person name="Feng Y."/>
            <person name="Chiu C.-H."/>
        </authorList>
    </citation>
    <scope>NUCLEOTIDE SEQUENCE [LARGE SCALE GENOMIC DNA]</scope>
    <source>
        <strain evidence="1 2">AN88</strain>
    </source>
</reference>
<organism evidence="1 2">
    <name type="scientific">Clostridium innocuum</name>
    <dbReference type="NCBI Taxonomy" id="1522"/>
    <lineage>
        <taxon>Bacteria</taxon>
        <taxon>Bacillati</taxon>
        <taxon>Bacillota</taxon>
        <taxon>Clostridia</taxon>
        <taxon>Eubacteriales</taxon>
        <taxon>Clostridiaceae</taxon>
        <taxon>Clostridium</taxon>
    </lineage>
</organism>
<proteinExistence type="predicted"/>
<dbReference type="EMBL" id="JQIF01000223">
    <property type="protein sequence ID" value="KGJ51002.1"/>
    <property type="molecule type" value="Genomic_DNA"/>
</dbReference>
<evidence type="ECO:0000313" key="1">
    <source>
        <dbReference type="EMBL" id="KGJ51002.1"/>
    </source>
</evidence>
<accession>A0A099I184</accession>
<dbReference type="Proteomes" id="UP000030008">
    <property type="component" value="Unassembled WGS sequence"/>
</dbReference>